<dbReference type="EMBL" id="CAJJDO010000101">
    <property type="protein sequence ID" value="CAD8192429.1"/>
    <property type="molecule type" value="Genomic_DNA"/>
</dbReference>
<dbReference type="AlphaFoldDB" id="A0A8S1WWA3"/>
<sequence length="169" mass="19724">MQNFNKYVAFTKCTYLKGFSTFNDIAQSIEQQYIQNGTFQSTQSLHSCDKYKSQECTFGLLGIRWSFFWNSKINLCSVISSCDDVTNQLVCSSLTHAYQQSYFFKSCIEFQFQGHNYKDQCTISWLILMAHKQNYVCGKIIDVCHMQRFKQCLKSLLINIIAIKIFNIL</sequence>
<accession>A0A8S1WWA3</accession>
<comment type="caution">
    <text evidence="1">The sequence shown here is derived from an EMBL/GenBank/DDBJ whole genome shotgun (WGS) entry which is preliminary data.</text>
</comment>
<gene>
    <name evidence="1" type="ORF">PPENT_87.1.T1010151</name>
</gene>
<name>A0A8S1WWA3_9CILI</name>
<dbReference type="Proteomes" id="UP000689195">
    <property type="component" value="Unassembled WGS sequence"/>
</dbReference>
<evidence type="ECO:0000313" key="1">
    <source>
        <dbReference type="EMBL" id="CAD8192429.1"/>
    </source>
</evidence>
<proteinExistence type="predicted"/>
<reference evidence="1" key="1">
    <citation type="submission" date="2021-01" db="EMBL/GenBank/DDBJ databases">
        <authorList>
            <consortium name="Genoscope - CEA"/>
            <person name="William W."/>
        </authorList>
    </citation>
    <scope>NUCLEOTIDE SEQUENCE</scope>
</reference>
<keyword evidence="2" id="KW-1185">Reference proteome</keyword>
<organism evidence="1 2">
    <name type="scientific">Paramecium pentaurelia</name>
    <dbReference type="NCBI Taxonomy" id="43138"/>
    <lineage>
        <taxon>Eukaryota</taxon>
        <taxon>Sar</taxon>
        <taxon>Alveolata</taxon>
        <taxon>Ciliophora</taxon>
        <taxon>Intramacronucleata</taxon>
        <taxon>Oligohymenophorea</taxon>
        <taxon>Peniculida</taxon>
        <taxon>Parameciidae</taxon>
        <taxon>Paramecium</taxon>
    </lineage>
</organism>
<evidence type="ECO:0000313" key="2">
    <source>
        <dbReference type="Proteomes" id="UP000689195"/>
    </source>
</evidence>
<protein>
    <submittedName>
        <fullName evidence="1">Uncharacterized protein</fullName>
    </submittedName>
</protein>